<dbReference type="InParanoid" id="A0A1E7FTI3"/>
<accession>A0A1E7FTI3</accession>
<gene>
    <name evidence="2" type="ORF">FRACYDRAFT_235094</name>
</gene>
<evidence type="ECO:0000256" key="1">
    <source>
        <dbReference type="SAM" id="MobiDB-lite"/>
    </source>
</evidence>
<sequence length="403" mass="46386">MTTKKKRSIEGNDDGGNQSETSSSRAKRQQRLRRSSRLKKKKNLLLSTMMEGPLLACVLKFLHWKDLNEFACVSKVSRIIRNDTLTYPLLDQTREGCIDFSNARTGPDEYSDSDSDDDDGDDFSNARSSRNYKIITPEASHSTIQKCAAFLNNNAPHNNYKHIIIRTIPIRKFSFDDYFPYRRVGGKLDRLLPDPYPVFEGIQSIRFAGHENGYRDDRMLRFFISLLPNLQVIDLEGFEISPYVEGGWSSERELGCEVFEKLNECCPHLHTIRYTDAKVPGSCCISFSGYYIKDFFPSFRELYIDGSSLVIQDVDEEFNEYDTFLLYIRDRVEKVSCYGTLNSHFCKEGVDGAATGCEPISQKELMEFVRNAPKLRWFRSDLTTSNIRILQLQIPGRITFITD</sequence>
<feature type="region of interest" description="Disordered" evidence="1">
    <location>
        <begin position="1"/>
        <end position="37"/>
    </location>
</feature>
<dbReference type="EMBL" id="KV784354">
    <property type="protein sequence ID" value="OEU21468.1"/>
    <property type="molecule type" value="Genomic_DNA"/>
</dbReference>
<dbReference type="KEGG" id="fcy:FRACYDRAFT_235094"/>
<feature type="region of interest" description="Disordered" evidence="1">
    <location>
        <begin position="100"/>
        <end position="127"/>
    </location>
</feature>
<protein>
    <recommendedName>
        <fullName evidence="4">F-box domain-containing protein</fullName>
    </recommendedName>
</protein>
<name>A0A1E7FTI3_9STRA</name>
<evidence type="ECO:0000313" key="2">
    <source>
        <dbReference type="EMBL" id="OEU21468.1"/>
    </source>
</evidence>
<feature type="compositionally biased region" description="Basic residues" evidence="1">
    <location>
        <begin position="25"/>
        <end position="37"/>
    </location>
</feature>
<feature type="compositionally biased region" description="Acidic residues" evidence="1">
    <location>
        <begin position="109"/>
        <end position="122"/>
    </location>
</feature>
<dbReference type="AlphaFoldDB" id="A0A1E7FTI3"/>
<evidence type="ECO:0000313" key="3">
    <source>
        <dbReference type="Proteomes" id="UP000095751"/>
    </source>
</evidence>
<dbReference type="Proteomes" id="UP000095751">
    <property type="component" value="Unassembled WGS sequence"/>
</dbReference>
<evidence type="ECO:0008006" key="4">
    <source>
        <dbReference type="Google" id="ProtNLM"/>
    </source>
</evidence>
<keyword evidence="3" id="KW-1185">Reference proteome</keyword>
<proteinExistence type="predicted"/>
<reference evidence="2 3" key="1">
    <citation type="submission" date="2016-09" db="EMBL/GenBank/DDBJ databases">
        <title>Extensive genetic diversity and differential bi-allelic expression allows diatom success in the polar Southern Ocean.</title>
        <authorList>
            <consortium name="DOE Joint Genome Institute"/>
            <person name="Mock T."/>
            <person name="Otillar R.P."/>
            <person name="Strauss J."/>
            <person name="Dupont C."/>
            <person name="Frickenhaus S."/>
            <person name="Maumus F."/>
            <person name="Mcmullan M."/>
            <person name="Sanges R."/>
            <person name="Schmutz J."/>
            <person name="Toseland A."/>
            <person name="Valas R."/>
            <person name="Veluchamy A."/>
            <person name="Ward B.J."/>
            <person name="Allen A."/>
            <person name="Barry K."/>
            <person name="Falciatore A."/>
            <person name="Ferrante M."/>
            <person name="Fortunato A.E."/>
            <person name="Gloeckner G."/>
            <person name="Gruber A."/>
            <person name="Hipkin R."/>
            <person name="Janech M."/>
            <person name="Kroth P."/>
            <person name="Leese F."/>
            <person name="Lindquist E."/>
            <person name="Lyon B.R."/>
            <person name="Martin J."/>
            <person name="Mayer C."/>
            <person name="Parker M."/>
            <person name="Quesneville H."/>
            <person name="Raymond J."/>
            <person name="Uhlig C."/>
            <person name="Valentin K.U."/>
            <person name="Worden A.Z."/>
            <person name="Armbrust E.V."/>
            <person name="Bowler C."/>
            <person name="Green B."/>
            <person name="Moulton V."/>
            <person name="Van Oosterhout C."/>
            <person name="Grigoriev I."/>
        </authorList>
    </citation>
    <scope>NUCLEOTIDE SEQUENCE [LARGE SCALE GENOMIC DNA]</scope>
    <source>
        <strain evidence="2 3">CCMP1102</strain>
    </source>
</reference>
<organism evidence="2 3">
    <name type="scientific">Fragilariopsis cylindrus CCMP1102</name>
    <dbReference type="NCBI Taxonomy" id="635003"/>
    <lineage>
        <taxon>Eukaryota</taxon>
        <taxon>Sar</taxon>
        <taxon>Stramenopiles</taxon>
        <taxon>Ochrophyta</taxon>
        <taxon>Bacillariophyta</taxon>
        <taxon>Bacillariophyceae</taxon>
        <taxon>Bacillariophycidae</taxon>
        <taxon>Bacillariales</taxon>
        <taxon>Bacillariaceae</taxon>
        <taxon>Fragilariopsis</taxon>
    </lineage>
</organism>